<dbReference type="Pfam" id="PF04241">
    <property type="entry name" value="DUF423"/>
    <property type="match status" value="1"/>
</dbReference>
<dbReference type="PANTHER" id="PTHR43461:SF1">
    <property type="entry name" value="TRANSMEMBRANE PROTEIN 256"/>
    <property type="match status" value="1"/>
</dbReference>
<comment type="subcellular location">
    <subcellularLocation>
        <location evidence="1">Membrane</location>
        <topology evidence="1">Multi-pass membrane protein</topology>
    </subcellularLocation>
</comment>
<feature type="transmembrane region" description="Helical" evidence="6">
    <location>
        <begin position="44"/>
        <end position="65"/>
    </location>
</feature>
<keyword evidence="5 6" id="KW-0472">Membrane</keyword>
<feature type="transmembrane region" description="Helical" evidence="6">
    <location>
        <begin position="102"/>
        <end position="124"/>
    </location>
</feature>
<proteinExistence type="inferred from homology"/>
<dbReference type="PANTHER" id="PTHR43461">
    <property type="entry name" value="TRANSMEMBRANE PROTEIN 256"/>
    <property type="match status" value="1"/>
</dbReference>
<name>A0A7C9GPV9_9SPHN</name>
<keyword evidence="8" id="KW-1185">Reference proteome</keyword>
<evidence type="ECO:0000256" key="4">
    <source>
        <dbReference type="ARBA" id="ARBA00022989"/>
    </source>
</evidence>
<dbReference type="EMBL" id="WIOL01000002">
    <property type="protein sequence ID" value="MQT17030.1"/>
    <property type="molecule type" value="Genomic_DNA"/>
</dbReference>
<evidence type="ECO:0000256" key="6">
    <source>
        <dbReference type="SAM" id="Phobius"/>
    </source>
</evidence>
<reference evidence="7 8" key="1">
    <citation type="submission" date="2019-09" db="EMBL/GenBank/DDBJ databases">
        <title>Polymorphobacter sp. isolated from a lake in China.</title>
        <authorList>
            <person name="Liu Z."/>
        </authorList>
    </citation>
    <scope>NUCLEOTIDE SEQUENCE [LARGE SCALE GENOMIC DNA]</scope>
    <source>
        <strain evidence="7 8">D40P</strain>
    </source>
</reference>
<feature type="transmembrane region" description="Helical" evidence="6">
    <location>
        <begin position="12"/>
        <end position="32"/>
    </location>
</feature>
<evidence type="ECO:0000256" key="1">
    <source>
        <dbReference type="ARBA" id="ARBA00004141"/>
    </source>
</evidence>
<dbReference type="GO" id="GO:0005886">
    <property type="term" value="C:plasma membrane"/>
    <property type="evidence" value="ECO:0007669"/>
    <property type="project" value="TreeGrafter"/>
</dbReference>
<dbReference type="InterPro" id="IPR006696">
    <property type="entry name" value="DUF423"/>
</dbReference>
<gene>
    <name evidence="7" type="ORF">F3168_07130</name>
</gene>
<evidence type="ECO:0000313" key="7">
    <source>
        <dbReference type="EMBL" id="MQT17030.1"/>
    </source>
</evidence>
<evidence type="ECO:0000256" key="3">
    <source>
        <dbReference type="ARBA" id="ARBA00022692"/>
    </source>
</evidence>
<evidence type="ECO:0000256" key="2">
    <source>
        <dbReference type="ARBA" id="ARBA00009694"/>
    </source>
</evidence>
<evidence type="ECO:0000256" key="5">
    <source>
        <dbReference type="ARBA" id="ARBA00023136"/>
    </source>
</evidence>
<dbReference type="AlphaFoldDB" id="A0A7C9GPV9"/>
<keyword evidence="3 6" id="KW-0812">Transmembrane</keyword>
<sequence length="135" mass="14282">MAASKQLSAAPRWLPAFAAANAVLALTFGTFAAHGIKDPQAREWIMTGVMFQLPHVAAVFGLIAWRNTKLVRSGAWAVALGSLIFAADLDALALGAPRWVAALAPIGGSMMMFGWLFLGLVALGGERLSRFDEKG</sequence>
<organism evidence="7 8">
    <name type="scientific">Sandarakinorhabdus fusca</name>
    <dbReference type="NCBI Taxonomy" id="1439888"/>
    <lineage>
        <taxon>Bacteria</taxon>
        <taxon>Pseudomonadati</taxon>
        <taxon>Pseudomonadota</taxon>
        <taxon>Alphaproteobacteria</taxon>
        <taxon>Sphingomonadales</taxon>
        <taxon>Sphingosinicellaceae</taxon>
        <taxon>Sandarakinorhabdus</taxon>
    </lineage>
</organism>
<comment type="caution">
    <text evidence="7">The sequence shown here is derived from an EMBL/GenBank/DDBJ whole genome shotgun (WGS) entry which is preliminary data.</text>
</comment>
<comment type="similarity">
    <text evidence="2">Belongs to the UPF0382 family.</text>
</comment>
<protein>
    <submittedName>
        <fullName evidence="7">DUF423 domain-containing protein</fullName>
    </submittedName>
</protein>
<accession>A0A7C9GPV9</accession>
<dbReference type="Proteomes" id="UP000481327">
    <property type="component" value="Unassembled WGS sequence"/>
</dbReference>
<evidence type="ECO:0000313" key="8">
    <source>
        <dbReference type="Proteomes" id="UP000481327"/>
    </source>
</evidence>
<keyword evidence="4 6" id="KW-1133">Transmembrane helix</keyword>
<feature type="transmembrane region" description="Helical" evidence="6">
    <location>
        <begin position="77"/>
        <end position="96"/>
    </location>
</feature>